<dbReference type="AlphaFoldDB" id="A0A445BGJ2"/>
<evidence type="ECO:0000313" key="2">
    <source>
        <dbReference type="Proteomes" id="UP000289738"/>
    </source>
</evidence>
<proteinExistence type="predicted"/>
<gene>
    <name evidence="1" type="ORF">Ahy_A09g042697</name>
</gene>
<evidence type="ECO:0000313" key="1">
    <source>
        <dbReference type="EMBL" id="RYR37804.1"/>
    </source>
</evidence>
<accession>A0A445BGJ2</accession>
<sequence length="82" mass="9090">MEGFVADFGLYGNSTSGFALSRWDWSFLFNAHVNNSAPLTRSDSKDKSKTVGLEVESKAVGQDCRKGCNNCIVFPCKSRYKD</sequence>
<keyword evidence="2" id="KW-1185">Reference proteome</keyword>
<reference evidence="1 2" key="1">
    <citation type="submission" date="2019-01" db="EMBL/GenBank/DDBJ databases">
        <title>Sequencing of cultivated peanut Arachis hypogaea provides insights into genome evolution and oil improvement.</title>
        <authorList>
            <person name="Chen X."/>
        </authorList>
    </citation>
    <scope>NUCLEOTIDE SEQUENCE [LARGE SCALE GENOMIC DNA]</scope>
    <source>
        <strain evidence="2">cv. Fuhuasheng</strain>
        <tissue evidence="1">Leaves</tissue>
    </source>
</reference>
<comment type="caution">
    <text evidence="1">The sequence shown here is derived from an EMBL/GenBank/DDBJ whole genome shotgun (WGS) entry which is preliminary data.</text>
</comment>
<organism evidence="1 2">
    <name type="scientific">Arachis hypogaea</name>
    <name type="common">Peanut</name>
    <dbReference type="NCBI Taxonomy" id="3818"/>
    <lineage>
        <taxon>Eukaryota</taxon>
        <taxon>Viridiplantae</taxon>
        <taxon>Streptophyta</taxon>
        <taxon>Embryophyta</taxon>
        <taxon>Tracheophyta</taxon>
        <taxon>Spermatophyta</taxon>
        <taxon>Magnoliopsida</taxon>
        <taxon>eudicotyledons</taxon>
        <taxon>Gunneridae</taxon>
        <taxon>Pentapetalae</taxon>
        <taxon>rosids</taxon>
        <taxon>fabids</taxon>
        <taxon>Fabales</taxon>
        <taxon>Fabaceae</taxon>
        <taxon>Papilionoideae</taxon>
        <taxon>50 kb inversion clade</taxon>
        <taxon>dalbergioids sensu lato</taxon>
        <taxon>Dalbergieae</taxon>
        <taxon>Pterocarpus clade</taxon>
        <taxon>Arachis</taxon>
    </lineage>
</organism>
<dbReference type="EMBL" id="SDMP01000009">
    <property type="protein sequence ID" value="RYR37804.1"/>
    <property type="molecule type" value="Genomic_DNA"/>
</dbReference>
<protein>
    <submittedName>
        <fullName evidence="1">Uncharacterized protein</fullName>
    </submittedName>
</protein>
<name>A0A445BGJ2_ARAHY</name>
<dbReference type="Proteomes" id="UP000289738">
    <property type="component" value="Chromosome A09"/>
</dbReference>